<dbReference type="PANTHER" id="PTHR44186:SF1">
    <property type="entry name" value="BARDET-BIEDL SYNDROME 4 PROTEIN"/>
    <property type="match status" value="1"/>
</dbReference>
<reference evidence="4 5" key="1">
    <citation type="submission" date="2023-09" db="EMBL/GenBank/DDBJ databases">
        <authorList>
            <person name="Rey-Velasco X."/>
        </authorList>
    </citation>
    <scope>NUCLEOTIDE SEQUENCE [LARGE SCALE GENOMIC DNA]</scope>
    <source>
        <strain evidence="4 5">P050</strain>
    </source>
</reference>
<dbReference type="EMBL" id="JAVRHV010000002">
    <property type="protein sequence ID" value="MDT0552808.1"/>
    <property type="molecule type" value="Genomic_DNA"/>
</dbReference>
<dbReference type="SMART" id="SM00028">
    <property type="entry name" value="TPR"/>
    <property type="match status" value="6"/>
</dbReference>
<evidence type="ECO:0000256" key="1">
    <source>
        <dbReference type="ARBA" id="ARBA00022737"/>
    </source>
</evidence>
<feature type="repeat" description="TPR" evidence="3">
    <location>
        <begin position="254"/>
        <end position="287"/>
    </location>
</feature>
<organism evidence="4 5">
    <name type="scientific">Urechidicola vernalis</name>
    <dbReference type="NCBI Taxonomy" id="3075600"/>
    <lineage>
        <taxon>Bacteria</taxon>
        <taxon>Pseudomonadati</taxon>
        <taxon>Bacteroidota</taxon>
        <taxon>Flavobacteriia</taxon>
        <taxon>Flavobacteriales</taxon>
        <taxon>Flavobacteriaceae</taxon>
        <taxon>Urechidicola</taxon>
    </lineage>
</organism>
<dbReference type="SUPFAM" id="SSF48452">
    <property type="entry name" value="TPR-like"/>
    <property type="match status" value="2"/>
</dbReference>
<comment type="caution">
    <text evidence="4">The sequence shown here is derived from an EMBL/GenBank/DDBJ whole genome shotgun (WGS) entry which is preliminary data.</text>
</comment>
<sequence length="419" mass="48739">MKKKLLFAIISLIVLKTEAQSSVFTVVDSLLLQGKYQVALEKLELETPKTLKLHERIGDVYYQIGDISKAITHFEKGVTLEQSTSVQMKLAKAYNNVQRSNEAIGIYENLVKEDSLNLLALNSLGNLYLAKMRPKSAEKVFRYLIKKDSLNPNFQYQLGRALNDKGKKFEMVDYFLRAFELDSTHTKSMYRLAKFYKAISKKDSTQLFIDKGLAILPNDINFLQLKANFSYTDKQYPLAIAQLKKLEKLNYRTKNIYDMFGMSYLKLEKYDSAKIYFDKALKIERGDPIISYRMAKLYHAQDSIKKATFYAMTAVMGLKPDFDKEYYLLGLLQKEQGKLKQALTSFEKSYYNNTRNYKSLYALATTSDAFYKDKKGVYKHYNSYLKRFASKDEEMTMFIKKRIQEIKEELFLEGETVAE</sequence>
<keyword evidence="5" id="KW-1185">Reference proteome</keyword>
<dbReference type="RefSeq" id="WP_311592747.1">
    <property type="nucleotide sequence ID" value="NZ_JAVRHV010000002.1"/>
</dbReference>
<dbReference type="PANTHER" id="PTHR44186">
    <property type="match status" value="1"/>
</dbReference>
<dbReference type="InterPro" id="IPR019734">
    <property type="entry name" value="TPR_rpt"/>
</dbReference>
<evidence type="ECO:0008006" key="6">
    <source>
        <dbReference type="Google" id="ProtNLM"/>
    </source>
</evidence>
<protein>
    <recommendedName>
        <fullName evidence="6">Tetratricopeptide repeat protein</fullName>
    </recommendedName>
</protein>
<dbReference type="Pfam" id="PF13181">
    <property type="entry name" value="TPR_8"/>
    <property type="match status" value="4"/>
</dbReference>
<evidence type="ECO:0000313" key="4">
    <source>
        <dbReference type="EMBL" id="MDT0552808.1"/>
    </source>
</evidence>
<proteinExistence type="predicted"/>
<keyword evidence="2 3" id="KW-0802">TPR repeat</keyword>
<dbReference type="Pfam" id="PF13432">
    <property type="entry name" value="TPR_16"/>
    <property type="match status" value="1"/>
</dbReference>
<name>A0ABU2Y6Z1_9FLAO</name>
<accession>A0ABU2Y6Z1</accession>
<dbReference type="InterPro" id="IPR011990">
    <property type="entry name" value="TPR-like_helical_dom_sf"/>
</dbReference>
<gene>
    <name evidence="4" type="ORF">RM519_06085</name>
</gene>
<evidence type="ECO:0000256" key="2">
    <source>
        <dbReference type="ARBA" id="ARBA00022803"/>
    </source>
</evidence>
<evidence type="ECO:0000256" key="3">
    <source>
        <dbReference type="PROSITE-ProRule" id="PRU00339"/>
    </source>
</evidence>
<dbReference type="Proteomes" id="UP001252186">
    <property type="component" value="Unassembled WGS sequence"/>
</dbReference>
<keyword evidence="1" id="KW-0677">Repeat</keyword>
<feature type="repeat" description="TPR" evidence="3">
    <location>
        <begin position="51"/>
        <end position="84"/>
    </location>
</feature>
<dbReference type="Gene3D" id="1.25.40.10">
    <property type="entry name" value="Tetratricopeptide repeat domain"/>
    <property type="match status" value="3"/>
</dbReference>
<dbReference type="PROSITE" id="PS50005">
    <property type="entry name" value="TPR"/>
    <property type="match status" value="2"/>
</dbReference>
<evidence type="ECO:0000313" key="5">
    <source>
        <dbReference type="Proteomes" id="UP001252186"/>
    </source>
</evidence>